<evidence type="ECO:0000313" key="3">
    <source>
        <dbReference type="EMBL" id="MBC5997291.1"/>
    </source>
</evidence>
<evidence type="ECO:0000256" key="1">
    <source>
        <dbReference type="ARBA" id="ARBA00008522"/>
    </source>
</evidence>
<accession>A0ABR7JQV0</accession>
<gene>
    <name evidence="3" type="ORF">H8923_10995</name>
</gene>
<dbReference type="PANTHER" id="PTHR35146:SF1">
    <property type="entry name" value="UPF0178 PROTEIN YAII"/>
    <property type="match status" value="1"/>
</dbReference>
<dbReference type="RefSeq" id="WP_153924894.1">
    <property type="nucleotide sequence ID" value="NZ_JACRWE010000004.1"/>
</dbReference>
<keyword evidence="4" id="KW-1185">Reference proteome</keyword>
<comment type="caution">
    <text evidence="3">The sequence shown here is derived from an EMBL/GenBank/DDBJ whole genome shotgun (WGS) entry which is preliminary data.</text>
</comment>
<dbReference type="EMBL" id="JACRWE010000004">
    <property type="protein sequence ID" value="MBC5997291.1"/>
    <property type="molecule type" value="Genomic_DNA"/>
</dbReference>
<evidence type="ECO:0000313" key="4">
    <source>
        <dbReference type="Proteomes" id="UP000609849"/>
    </source>
</evidence>
<reference evidence="3 4" key="1">
    <citation type="submission" date="2020-08" db="EMBL/GenBank/DDBJ databases">
        <authorList>
            <person name="Liu C."/>
            <person name="Sun Q."/>
        </authorList>
    </citation>
    <scope>NUCLEOTIDE SEQUENCE [LARGE SCALE GENOMIC DNA]</scope>
    <source>
        <strain evidence="3 4">NSJ-18</strain>
    </source>
</reference>
<proteinExistence type="inferred from homology"/>
<evidence type="ECO:0000256" key="2">
    <source>
        <dbReference type="HAMAP-Rule" id="MF_00489"/>
    </source>
</evidence>
<dbReference type="NCBIfam" id="NF001095">
    <property type="entry name" value="PRK00124.1"/>
    <property type="match status" value="1"/>
</dbReference>
<dbReference type="Pfam" id="PF02639">
    <property type="entry name" value="DUF188"/>
    <property type="match status" value="1"/>
</dbReference>
<comment type="similarity">
    <text evidence="1 2">Belongs to the UPF0178 family.</text>
</comment>
<dbReference type="InterPro" id="IPR003791">
    <property type="entry name" value="UPF0178"/>
</dbReference>
<dbReference type="HAMAP" id="MF_00489">
    <property type="entry name" value="UPF0178"/>
    <property type="match status" value="1"/>
</dbReference>
<sequence>MKLLIDGDGCPVIDISINVARKFNKEAIIICDTSHDFSKYKVEKIVVSKGNDSADFIIVNKVNRGDIVVTQDYGLAAMVLSKGGHAINQNGLVYNNENIDQLLFTRHISKKVRQGGGRTKGPKKRTKDDNIRFEESLIKLFEEIGC</sequence>
<dbReference type="PANTHER" id="PTHR35146">
    <property type="entry name" value="UPF0178 PROTEIN YAII"/>
    <property type="match status" value="1"/>
</dbReference>
<protein>
    <recommendedName>
        <fullName evidence="2">UPF0178 protein H8923_10995</fullName>
    </recommendedName>
</protein>
<organism evidence="3 4">
    <name type="scientific">Romboutsia faecis</name>
    <dbReference type="NCBI Taxonomy" id="2764597"/>
    <lineage>
        <taxon>Bacteria</taxon>
        <taxon>Bacillati</taxon>
        <taxon>Bacillota</taxon>
        <taxon>Clostridia</taxon>
        <taxon>Peptostreptococcales</taxon>
        <taxon>Peptostreptococcaceae</taxon>
        <taxon>Romboutsia</taxon>
    </lineage>
</organism>
<name>A0ABR7JQV0_9FIRM</name>
<dbReference type="Proteomes" id="UP000609849">
    <property type="component" value="Unassembled WGS sequence"/>
</dbReference>